<name>A0ABV1UB28_9ACTN</name>
<evidence type="ECO:0000313" key="1">
    <source>
        <dbReference type="EMBL" id="MER6430916.1"/>
    </source>
</evidence>
<gene>
    <name evidence="1" type="ORF">ABT272_24730</name>
</gene>
<sequence length="89" mass="9498">MKSIAALQSLVTQMPFDGEPSAAELDAIEQEMPLILAEVDLLDAQITTLDRTPTELDTRRIRRALARVLAERAALANRVATASVPGGAA</sequence>
<dbReference type="EMBL" id="JBEPAZ010000023">
    <property type="protein sequence ID" value="MER6430916.1"/>
    <property type="molecule type" value="Genomic_DNA"/>
</dbReference>
<organism evidence="1 2">
    <name type="scientific">Streptomyces sp. 900105245</name>
    <dbReference type="NCBI Taxonomy" id="3154379"/>
    <lineage>
        <taxon>Bacteria</taxon>
        <taxon>Bacillati</taxon>
        <taxon>Actinomycetota</taxon>
        <taxon>Actinomycetes</taxon>
        <taxon>Kitasatosporales</taxon>
        <taxon>Streptomycetaceae</taxon>
        <taxon>Streptomyces</taxon>
    </lineage>
</organism>
<dbReference type="InterPro" id="IPR046251">
    <property type="entry name" value="DUF6284"/>
</dbReference>
<proteinExistence type="predicted"/>
<dbReference type="Pfam" id="PF19801">
    <property type="entry name" value="DUF6284"/>
    <property type="match status" value="1"/>
</dbReference>
<comment type="caution">
    <text evidence="1">The sequence shown here is derived from an EMBL/GenBank/DDBJ whole genome shotgun (WGS) entry which is preliminary data.</text>
</comment>
<protein>
    <submittedName>
        <fullName evidence="1">DUF6284 family protein</fullName>
    </submittedName>
</protein>
<evidence type="ECO:0000313" key="2">
    <source>
        <dbReference type="Proteomes" id="UP001470023"/>
    </source>
</evidence>
<reference evidence="1 2" key="1">
    <citation type="submission" date="2024-06" db="EMBL/GenBank/DDBJ databases">
        <title>The Natural Products Discovery Center: Release of the First 8490 Sequenced Strains for Exploring Actinobacteria Biosynthetic Diversity.</title>
        <authorList>
            <person name="Kalkreuter E."/>
            <person name="Kautsar S.A."/>
            <person name="Yang D."/>
            <person name="Bader C.D."/>
            <person name="Teijaro C.N."/>
            <person name="Fluegel L."/>
            <person name="Davis C.M."/>
            <person name="Simpson J.R."/>
            <person name="Lauterbach L."/>
            <person name="Steele A.D."/>
            <person name="Gui C."/>
            <person name="Meng S."/>
            <person name="Li G."/>
            <person name="Viehrig K."/>
            <person name="Ye F."/>
            <person name="Su P."/>
            <person name="Kiefer A.F."/>
            <person name="Nichols A."/>
            <person name="Cepeda A.J."/>
            <person name="Yan W."/>
            <person name="Fan B."/>
            <person name="Jiang Y."/>
            <person name="Adhikari A."/>
            <person name="Zheng C.-J."/>
            <person name="Schuster L."/>
            <person name="Cowan T.M."/>
            <person name="Smanski M.J."/>
            <person name="Chevrette M.G."/>
            <person name="De Carvalho L.P.S."/>
            <person name="Shen B."/>
        </authorList>
    </citation>
    <scope>NUCLEOTIDE SEQUENCE [LARGE SCALE GENOMIC DNA]</scope>
    <source>
        <strain evidence="1 2">NPDC001166</strain>
    </source>
</reference>
<dbReference type="Proteomes" id="UP001470023">
    <property type="component" value="Unassembled WGS sequence"/>
</dbReference>
<dbReference type="RefSeq" id="WP_352064414.1">
    <property type="nucleotide sequence ID" value="NZ_JBEPAZ010000023.1"/>
</dbReference>
<keyword evidence="2" id="KW-1185">Reference proteome</keyword>
<accession>A0ABV1UB28</accession>